<dbReference type="InterPro" id="IPR000120">
    <property type="entry name" value="Amidase"/>
</dbReference>
<evidence type="ECO:0000313" key="2">
    <source>
        <dbReference type="EMBL" id="KKN56214.1"/>
    </source>
</evidence>
<reference evidence="2" key="1">
    <citation type="journal article" date="2015" name="Nature">
        <title>Complex archaea that bridge the gap between prokaryotes and eukaryotes.</title>
        <authorList>
            <person name="Spang A."/>
            <person name="Saw J.H."/>
            <person name="Jorgensen S.L."/>
            <person name="Zaremba-Niedzwiedzka K."/>
            <person name="Martijn J."/>
            <person name="Lind A.E."/>
            <person name="van Eijk R."/>
            <person name="Schleper C."/>
            <person name="Guy L."/>
            <person name="Ettema T.J."/>
        </authorList>
    </citation>
    <scope>NUCLEOTIDE SEQUENCE</scope>
</reference>
<feature type="domain" description="Amidase" evidence="1">
    <location>
        <begin position="25"/>
        <end position="438"/>
    </location>
</feature>
<name>A0A0F9RN82_9ZZZZ</name>
<dbReference type="PANTHER" id="PTHR11895">
    <property type="entry name" value="TRANSAMIDASE"/>
    <property type="match status" value="1"/>
</dbReference>
<dbReference type="SUPFAM" id="SSF75304">
    <property type="entry name" value="Amidase signature (AS) enzymes"/>
    <property type="match status" value="1"/>
</dbReference>
<dbReference type="Gene3D" id="3.90.1300.10">
    <property type="entry name" value="Amidase signature (AS) domain"/>
    <property type="match status" value="1"/>
</dbReference>
<accession>A0A0F9RN82</accession>
<dbReference type="GO" id="GO:0003824">
    <property type="term" value="F:catalytic activity"/>
    <property type="evidence" value="ECO:0007669"/>
    <property type="project" value="InterPro"/>
</dbReference>
<dbReference type="PANTHER" id="PTHR11895:SF176">
    <property type="entry name" value="AMIDASE AMID-RELATED"/>
    <property type="match status" value="1"/>
</dbReference>
<protein>
    <recommendedName>
        <fullName evidence="1">Amidase domain-containing protein</fullName>
    </recommendedName>
</protein>
<evidence type="ECO:0000259" key="1">
    <source>
        <dbReference type="Pfam" id="PF01425"/>
    </source>
</evidence>
<gene>
    <name evidence="2" type="ORF">LCGC14_0574640</name>
</gene>
<sequence>MVHATATEISERLHAGKLDPVTLAEEVYERLERHGDSAIYIETTRSRAMVEAHASRLRLQAGLPASPLDGVPIAWKDLFDLKGRVTTAGAVVTKTDPPATADAHVVAAAYRAGMVTTGTVNMTEFAYSGIGLNPHYGTPRNVHAPKGQMRSPGGSSSASGVVVSAGIVPLSMGSDTGGSVRIPASFNGVVGYKTSSGRYPMQGVYPLARSLDTIGPLAHTVADCALFDAVLRGKDAPEAQAVSPQTLSFVIPDEILLDGLMPAVSANFSAAVARLETAGARITRISLPELSELTDLIARHGFLAGAEALMIHHDRVCGAAATQMDARVVRRIKLAETMSAVDVLVLHEARSRLMASTAAKIGNSIVLCPTTATTAMETGPLEADQDEFFRHNGLTLRNTSLGNFLDWCGVSVPNGTDADGMPTGFLLSAPTGQDTALLRAALGCEDIIRG</sequence>
<dbReference type="InterPro" id="IPR036928">
    <property type="entry name" value="AS_sf"/>
</dbReference>
<dbReference type="Pfam" id="PF01425">
    <property type="entry name" value="Amidase"/>
    <property type="match status" value="1"/>
</dbReference>
<comment type="caution">
    <text evidence="2">The sequence shown here is derived from an EMBL/GenBank/DDBJ whole genome shotgun (WGS) entry which is preliminary data.</text>
</comment>
<dbReference type="EMBL" id="LAZR01000853">
    <property type="protein sequence ID" value="KKN56214.1"/>
    <property type="molecule type" value="Genomic_DNA"/>
</dbReference>
<dbReference type="NCBIfam" id="NF004766">
    <property type="entry name" value="PRK06102.1"/>
    <property type="match status" value="1"/>
</dbReference>
<proteinExistence type="predicted"/>
<dbReference type="AlphaFoldDB" id="A0A0F9RN82"/>
<organism evidence="2">
    <name type="scientific">marine sediment metagenome</name>
    <dbReference type="NCBI Taxonomy" id="412755"/>
    <lineage>
        <taxon>unclassified sequences</taxon>
        <taxon>metagenomes</taxon>
        <taxon>ecological metagenomes</taxon>
    </lineage>
</organism>
<dbReference type="InterPro" id="IPR023631">
    <property type="entry name" value="Amidase_dom"/>
</dbReference>